<comment type="caution">
    <text evidence="3">The sequence shown here is derived from an EMBL/GenBank/DDBJ whole genome shotgun (WGS) entry which is preliminary data.</text>
</comment>
<accession>A0A7Y9TH20</accession>
<evidence type="ECO:0000256" key="2">
    <source>
        <dbReference type="SAM" id="SignalP"/>
    </source>
</evidence>
<dbReference type="PANTHER" id="PTHR12558">
    <property type="entry name" value="CELL DIVISION CYCLE 16,23,27"/>
    <property type="match status" value="1"/>
</dbReference>
<dbReference type="Pfam" id="PF13432">
    <property type="entry name" value="TPR_16"/>
    <property type="match status" value="1"/>
</dbReference>
<dbReference type="SUPFAM" id="SSF48452">
    <property type="entry name" value="TPR-like"/>
    <property type="match status" value="3"/>
</dbReference>
<keyword evidence="1" id="KW-0802">TPR repeat</keyword>
<dbReference type="Gene3D" id="1.25.40.10">
    <property type="entry name" value="Tetratricopeptide repeat domain"/>
    <property type="match status" value="5"/>
</dbReference>
<name>A0A7Y9TH20_9BACT</name>
<reference evidence="3 4" key="1">
    <citation type="submission" date="2020-07" db="EMBL/GenBank/DDBJ databases">
        <title>Genomic Encyclopedia of Type Strains, Phase IV (KMG-V): Genome sequencing to study the core and pangenomes of soil and plant-associated prokaryotes.</title>
        <authorList>
            <person name="Whitman W."/>
        </authorList>
    </citation>
    <scope>NUCLEOTIDE SEQUENCE [LARGE SCALE GENOMIC DNA]</scope>
    <source>
        <strain evidence="3 4">X4EP2</strain>
    </source>
</reference>
<evidence type="ECO:0000313" key="3">
    <source>
        <dbReference type="EMBL" id="NYF80094.1"/>
    </source>
</evidence>
<dbReference type="RefSeq" id="WP_179491225.1">
    <property type="nucleotide sequence ID" value="NZ_JACCCW010000002.1"/>
</dbReference>
<gene>
    <name evidence="3" type="ORF">HDF17_002414</name>
</gene>
<dbReference type="Pfam" id="PF14559">
    <property type="entry name" value="TPR_19"/>
    <property type="match status" value="2"/>
</dbReference>
<dbReference type="EMBL" id="JACCCW010000002">
    <property type="protein sequence ID" value="NYF80094.1"/>
    <property type="molecule type" value="Genomic_DNA"/>
</dbReference>
<proteinExistence type="predicted"/>
<evidence type="ECO:0000313" key="4">
    <source>
        <dbReference type="Proteomes" id="UP000589520"/>
    </source>
</evidence>
<dbReference type="AlphaFoldDB" id="A0A7Y9TH20"/>
<dbReference type="PROSITE" id="PS50005">
    <property type="entry name" value="TPR"/>
    <property type="match status" value="2"/>
</dbReference>
<protein>
    <submittedName>
        <fullName evidence="3">Flp pilus assembly protein TadD</fullName>
    </submittedName>
</protein>
<dbReference type="Pfam" id="PF13181">
    <property type="entry name" value="TPR_8"/>
    <property type="match status" value="1"/>
</dbReference>
<dbReference type="InterPro" id="IPR019734">
    <property type="entry name" value="TPR_rpt"/>
</dbReference>
<feature type="repeat" description="TPR" evidence="1">
    <location>
        <begin position="250"/>
        <end position="283"/>
    </location>
</feature>
<dbReference type="PANTHER" id="PTHR12558:SF13">
    <property type="entry name" value="CELL DIVISION CYCLE PROTEIN 27 HOMOLOG"/>
    <property type="match status" value="1"/>
</dbReference>
<dbReference type="SMART" id="SM00028">
    <property type="entry name" value="TPR"/>
    <property type="match status" value="11"/>
</dbReference>
<sequence length="712" mass="78359">MTLLSRTFSILPFGISKFRYASLLPAAAFLLAAHTLTGQASPKKSAAPVADKSASAIAPDHASSYYHYGLAHLYEEMAVNAGRPDYATQAVEEYKLALDADPDSLTLQDGLADLYFKIGRIREAVTAAQEQIKKNPDDLEAHSLLGRVYLRSLGDMQGAQSNQMLQLAITEYEKLAQLKPDDVETRLLLGQLYGLNHDSAKAEAEFKAAQKIDSNSEEVVLNMARLYSEQGDAQRAADTILGVPVGDRTARMEFALGASYDQLKKPKDAAASYQRALDLEPDNLDTERGLASALLADGQLDQALKVLNQIVAAEPQDAQSQIHISEIQRRQGHYDDALTTLKKAKPLAQDSLELSYNEALIYDSLGRYDDATAVLTKILADASHSDGRYADGEKANRAIFLDRLGIIYGEEGKTSEAVSAYKQITDMGGEYALRGYQGQVSAYRDAHQWKEATAVAAEAATALPKERGVQLMYAGQLTDTGKVAEGLALAKSQLNGSPEDRDVHVALAQMYIRLKRWKDASAEIDKSEATATKPDEKLYVDILRGTLYDRQKLYDEAEAEFRKALLIDPQNSLVLNYLGYMLADRGVQLPEALTMIRKAVELDPQNYAYLDSLGWVYFKSGQYALAEENLRKANERGNSDPTVHDHLGEVYEKTGKLKLAVSQWERSMTEYAHSLPADADPSDVAKVQHKLENARVKLAKVSALPGKEMKQP</sequence>
<evidence type="ECO:0000256" key="1">
    <source>
        <dbReference type="PROSITE-ProRule" id="PRU00339"/>
    </source>
</evidence>
<organism evidence="3 4">
    <name type="scientific">Granulicella arctica</name>
    <dbReference type="NCBI Taxonomy" id="940613"/>
    <lineage>
        <taxon>Bacteria</taxon>
        <taxon>Pseudomonadati</taxon>
        <taxon>Acidobacteriota</taxon>
        <taxon>Terriglobia</taxon>
        <taxon>Terriglobales</taxon>
        <taxon>Acidobacteriaceae</taxon>
        <taxon>Granulicella</taxon>
    </lineage>
</organism>
<feature type="chain" id="PRO_5031291865" evidence="2">
    <location>
        <begin position="22"/>
        <end position="712"/>
    </location>
</feature>
<feature type="repeat" description="TPR" evidence="1">
    <location>
        <begin position="538"/>
        <end position="571"/>
    </location>
</feature>
<feature type="signal peptide" evidence="2">
    <location>
        <begin position="1"/>
        <end position="21"/>
    </location>
</feature>
<keyword evidence="4" id="KW-1185">Reference proteome</keyword>
<dbReference type="InterPro" id="IPR011990">
    <property type="entry name" value="TPR-like_helical_dom_sf"/>
</dbReference>
<dbReference type="Proteomes" id="UP000589520">
    <property type="component" value="Unassembled WGS sequence"/>
</dbReference>
<keyword evidence="2" id="KW-0732">Signal</keyword>